<dbReference type="Gene3D" id="6.20.40.10">
    <property type="match status" value="1"/>
</dbReference>
<sequence>MATPTNMESLQSIVSSIDKFSPKFYKSLVKNGNNNLVCSPISVSMVLSMAAFGAYGETQKELRMGLNLLTTDEEIKRGIQSLTDTLNSIEASELQLANKMFTNTGFEVNPEFRNITETFFRSTTQSIDFRNTLTACQIINNWCEKQTNNRIRDVMKPSSISSDTRLILVNAVYFKGTWKTSFRKAHTQSKFFYINEQTKKLISMMHVTGNYNHAKVPNLNAHYIELPYNSNSSTDAISMFVILPIAISGLEEIEKNLEEINFKKLHENNYSIKINLQLPKFKITSINDMFTMNADFRRISESEQLNIDNVFQKAFLEVNEEGTVAAAVTTTQVMFGCARPLPPLEVVVNRPFFCAIVATNTGTQLFNARVIDPITI</sequence>
<dbReference type="InterPro" id="IPR000215">
    <property type="entry name" value="Serpin_fam"/>
</dbReference>
<comment type="caution">
    <text evidence="6">The sequence shown here is derived from an EMBL/GenBank/DDBJ whole genome shotgun (WGS) entry which is preliminary data.</text>
</comment>
<dbReference type="Proteomes" id="UP001168990">
    <property type="component" value="Unassembled WGS sequence"/>
</dbReference>
<dbReference type="Gene3D" id="2.30.39.10">
    <property type="entry name" value="Alpha-1-antitrypsin, domain 1"/>
    <property type="match status" value="1"/>
</dbReference>
<dbReference type="PROSITE" id="PS00284">
    <property type="entry name" value="SERPIN"/>
    <property type="match status" value="1"/>
</dbReference>
<reference evidence="6" key="1">
    <citation type="journal article" date="2023" name="bioRxiv">
        <title>Scaffold-level genome assemblies of two parasitoid biocontrol wasps reveal the parthenogenesis mechanism and an associated novel virus.</title>
        <authorList>
            <person name="Inwood S."/>
            <person name="Skelly J."/>
            <person name="Guhlin J."/>
            <person name="Harrop T."/>
            <person name="Goldson S."/>
            <person name="Dearden P."/>
        </authorList>
    </citation>
    <scope>NUCLEOTIDE SEQUENCE</scope>
    <source>
        <strain evidence="6">Irish</strain>
        <tissue evidence="6">Whole body</tissue>
    </source>
</reference>
<dbReference type="InterPro" id="IPR023795">
    <property type="entry name" value="Serpin_CS"/>
</dbReference>
<dbReference type="InterPro" id="IPR036186">
    <property type="entry name" value="Serpin_sf"/>
</dbReference>
<dbReference type="SUPFAM" id="SSF56574">
    <property type="entry name" value="Serpins"/>
    <property type="match status" value="1"/>
</dbReference>
<keyword evidence="2" id="KW-0646">Protease inhibitor</keyword>
<comment type="similarity">
    <text evidence="1 4">Belongs to the serpin family.</text>
</comment>
<dbReference type="InterPro" id="IPR042185">
    <property type="entry name" value="Serpin_sf_2"/>
</dbReference>
<feature type="domain" description="Serpin" evidence="5">
    <location>
        <begin position="22"/>
        <end position="373"/>
    </location>
</feature>
<evidence type="ECO:0000256" key="2">
    <source>
        <dbReference type="ARBA" id="ARBA00022690"/>
    </source>
</evidence>
<dbReference type="Pfam" id="PF00079">
    <property type="entry name" value="Serpin"/>
    <property type="match status" value="1"/>
</dbReference>
<dbReference type="InterPro" id="IPR023796">
    <property type="entry name" value="Serpin_dom"/>
</dbReference>
<dbReference type="CDD" id="cd19601">
    <property type="entry name" value="serpin42Da-like"/>
    <property type="match status" value="1"/>
</dbReference>
<dbReference type="Gene3D" id="3.30.497.10">
    <property type="entry name" value="Antithrombin, subunit I, domain 2"/>
    <property type="match status" value="1"/>
</dbReference>
<dbReference type="PANTHER" id="PTHR11461:SF211">
    <property type="entry name" value="GH10112P-RELATED"/>
    <property type="match status" value="1"/>
</dbReference>
<dbReference type="PANTHER" id="PTHR11461">
    <property type="entry name" value="SERINE PROTEASE INHIBITOR, SERPIN"/>
    <property type="match status" value="1"/>
</dbReference>
<dbReference type="AlphaFoldDB" id="A0AA39KQS7"/>
<dbReference type="SMART" id="SM00093">
    <property type="entry name" value="SERPIN"/>
    <property type="match status" value="1"/>
</dbReference>
<protein>
    <recommendedName>
        <fullName evidence="5">Serpin domain-containing protein</fullName>
    </recommendedName>
</protein>
<evidence type="ECO:0000259" key="5">
    <source>
        <dbReference type="SMART" id="SM00093"/>
    </source>
</evidence>
<gene>
    <name evidence="6" type="ORF">PV328_010992</name>
</gene>
<keyword evidence="3" id="KW-0722">Serine protease inhibitor</keyword>
<dbReference type="InterPro" id="IPR042178">
    <property type="entry name" value="Serpin_sf_1"/>
</dbReference>
<dbReference type="GO" id="GO:0005615">
    <property type="term" value="C:extracellular space"/>
    <property type="evidence" value="ECO:0007669"/>
    <property type="project" value="InterPro"/>
</dbReference>
<evidence type="ECO:0000256" key="1">
    <source>
        <dbReference type="ARBA" id="ARBA00009500"/>
    </source>
</evidence>
<evidence type="ECO:0000313" key="7">
    <source>
        <dbReference type="Proteomes" id="UP001168990"/>
    </source>
</evidence>
<dbReference type="Gene3D" id="2.10.310.10">
    <property type="entry name" value="Serpins superfamily"/>
    <property type="match status" value="1"/>
</dbReference>
<reference evidence="6" key="2">
    <citation type="submission" date="2023-03" db="EMBL/GenBank/DDBJ databases">
        <authorList>
            <person name="Inwood S.N."/>
            <person name="Skelly J.G."/>
            <person name="Guhlin J."/>
            <person name="Harrop T.W.R."/>
            <person name="Goldson S.G."/>
            <person name="Dearden P.K."/>
        </authorList>
    </citation>
    <scope>NUCLEOTIDE SEQUENCE</scope>
    <source>
        <strain evidence="6">Irish</strain>
        <tissue evidence="6">Whole body</tissue>
    </source>
</reference>
<name>A0AA39KQS7_9HYME</name>
<accession>A0AA39KQS7</accession>
<dbReference type="EMBL" id="JAQQBS010000004">
    <property type="protein sequence ID" value="KAK0170425.1"/>
    <property type="molecule type" value="Genomic_DNA"/>
</dbReference>
<evidence type="ECO:0000313" key="6">
    <source>
        <dbReference type="EMBL" id="KAK0170425.1"/>
    </source>
</evidence>
<organism evidence="6 7">
    <name type="scientific">Microctonus aethiopoides</name>
    <dbReference type="NCBI Taxonomy" id="144406"/>
    <lineage>
        <taxon>Eukaryota</taxon>
        <taxon>Metazoa</taxon>
        <taxon>Ecdysozoa</taxon>
        <taxon>Arthropoda</taxon>
        <taxon>Hexapoda</taxon>
        <taxon>Insecta</taxon>
        <taxon>Pterygota</taxon>
        <taxon>Neoptera</taxon>
        <taxon>Endopterygota</taxon>
        <taxon>Hymenoptera</taxon>
        <taxon>Apocrita</taxon>
        <taxon>Ichneumonoidea</taxon>
        <taxon>Braconidae</taxon>
        <taxon>Euphorinae</taxon>
        <taxon>Microctonus</taxon>
    </lineage>
</organism>
<dbReference type="GO" id="GO:0004867">
    <property type="term" value="F:serine-type endopeptidase inhibitor activity"/>
    <property type="evidence" value="ECO:0007669"/>
    <property type="project" value="UniProtKB-KW"/>
</dbReference>
<proteinExistence type="inferred from homology"/>
<evidence type="ECO:0000256" key="3">
    <source>
        <dbReference type="ARBA" id="ARBA00022900"/>
    </source>
</evidence>
<keyword evidence="7" id="KW-1185">Reference proteome</keyword>
<evidence type="ECO:0000256" key="4">
    <source>
        <dbReference type="RuleBase" id="RU000411"/>
    </source>
</evidence>